<dbReference type="InterPro" id="IPR009057">
    <property type="entry name" value="Homeodomain-like_sf"/>
</dbReference>
<dbReference type="GO" id="GO:0005829">
    <property type="term" value="C:cytosol"/>
    <property type="evidence" value="ECO:0007669"/>
    <property type="project" value="TreeGrafter"/>
</dbReference>
<organism evidence="5 6">
    <name type="scientific">Aliiruegeria lutimaris</name>
    <dbReference type="NCBI Taxonomy" id="571298"/>
    <lineage>
        <taxon>Bacteria</taxon>
        <taxon>Pseudomonadati</taxon>
        <taxon>Pseudomonadota</taxon>
        <taxon>Alphaproteobacteria</taxon>
        <taxon>Rhodobacterales</taxon>
        <taxon>Roseobacteraceae</taxon>
        <taxon>Aliiruegeria</taxon>
    </lineage>
</organism>
<dbReference type="PROSITE" id="PS01124">
    <property type="entry name" value="HTH_ARAC_FAMILY_2"/>
    <property type="match status" value="1"/>
</dbReference>
<dbReference type="Gene3D" id="1.10.10.60">
    <property type="entry name" value="Homeodomain-like"/>
    <property type="match status" value="1"/>
</dbReference>
<proteinExistence type="predicted"/>
<keyword evidence="2" id="KW-0238">DNA-binding</keyword>
<dbReference type="PRINTS" id="PR00032">
    <property type="entry name" value="HTHARAC"/>
</dbReference>
<evidence type="ECO:0000256" key="3">
    <source>
        <dbReference type="ARBA" id="ARBA00023163"/>
    </source>
</evidence>
<dbReference type="Proteomes" id="UP000199382">
    <property type="component" value="Unassembled WGS sequence"/>
</dbReference>
<evidence type="ECO:0000313" key="6">
    <source>
        <dbReference type="Proteomes" id="UP000199382"/>
    </source>
</evidence>
<accession>A0A1G8PRI0</accession>
<protein>
    <submittedName>
        <fullName evidence="5">Transcriptional regulator, AraC family</fullName>
    </submittedName>
</protein>
<keyword evidence="3" id="KW-0804">Transcription</keyword>
<dbReference type="PANTHER" id="PTHR47894">
    <property type="entry name" value="HTH-TYPE TRANSCRIPTIONAL REGULATOR GADX"/>
    <property type="match status" value="1"/>
</dbReference>
<dbReference type="GO" id="GO:0000976">
    <property type="term" value="F:transcription cis-regulatory region binding"/>
    <property type="evidence" value="ECO:0007669"/>
    <property type="project" value="TreeGrafter"/>
</dbReference>
<dbReference type="AlphaFoldDB" id="A0A1G8PRI0"/>
<reference evidence="5 6" key="1">
    <citation type="submission" date="2016-10" db="EMBL/GenBank/DDBJ databases">
        <authorList>
            <person name="de Groot N.N."/>
        </authorList>
    </citation>
    <scope>NUCLEOTIDE SEQUENCE [LARGE SCALE GENOMIC DNA]</scope>
    <source>
        <strain evidence="5 6">DSM 25294</strain>
    </source>
</reference>
<sequence>MGTVTSLFLHKMVAAAGADVDQAGLLRSVGLDPAGAADPKVMIEDTEYYALLERIAAEIDVTDLPLRTGASMRLDDYGALGLAFKTATTLDGSYRRITRYARLWTSVVEYSLEPEGENTWFHLHRAGPRRLGLRLSNEATLASATAIAREVSATGSFFPLEVHVRHAAPRSTAPHEVYFGCPVVFGSDRDALLIARDAMASANRLGDGGIARFLEQHLEQELSEVTDRQSVAERARDVIADALSEGLPRMEEVAGRLGLSARSLHRRLAEEGLSFKLLTDDTRRDLAQGLLHDQQYSIAEIAYLTGFSEQSAFNRAFKRWTGATPAGYRNGRSLSRS</sequence>
<dbReference type="InterPro" id="IPR020449">
    <property type="entry name" value="Tscrpt_reg_AraC-type_HTH"/>
</dbReference>
<evidence type="ECO:0000259" key="4">
    <source>
        <dbReference type="PROSITE" id="PS01124"/>
    </source>
</evidence>
<dbReference type="PANTHER" id="PTHR47894:SF1">
    <property type="entry name" value="HTH-TYPE TRANSCRIPTIONAL REGULATOR VQSM"/>
    <property type="match status" value="1"/>
</dbReference>
<dbReference type="EMBL" id="FNEK01000009">
    <property type="protein sequence ID" value="SDI95091.1"/>
    <property type="molecule type" value="Genomic_DNA"/>
</dbReference>
<name>A0A1G8PRI0_9RHOB</name>
<dbReference type="Pfam" id="PF12833">
    <property type="entry name" value="HTH_18"/>
    <property type="match status" value="1"/>
</dbReference>
<keyword evidence="6" id="KW-1185">Reference proteome</keyword>
<dbReference type="InterPro" id="IPR018060">
    <property type="entry name" value="HTH_AraC"/>
</dbReference>
<dbReference type="STRING" id="571298.SAMN04488026_100981"/>
<evidence type="ECO:0000256" key="2">
    <source>
        <dbReference type="ARBA" id="ARBA00023125"/>
    </source>
</evidence>
<feature type="domain" description="HTH araC/xylS-type" evidence="4">
    <location>
        <begin position="233"/>
        <end position="331"/>
    </location>
</feature>
<dbReference type="GO" id="GO:0003700">
    <property type="term" value="F:DNA-binding transcription factor activity"/>
    <property type="evidence" value="ECO:0007669"/>
    <property type="project" value="InterPro"/>
</dbReference>
<evidence type="ECO:0000313" key="5">
    <source>
        <dbReference type="EMBL" id="SDI95091.1"/>
    </source>
</evidence>
<dbReference type="SMART" id="SM00342">
    <property type="entry name" value="HTH_ARAC"/>
    <property type="match status" value="1"/>
</dbReference>
<evidence type="ECO:0000256" key="1">
    <source>
        <dbReference type="ARBA" id="ARBA00023015"/>
    </source>
</evidence>
<keyword evidence="1" id="KW-0805">Transcription regulation</keyword>
<dbReference type="SUPFAM" id="SSF46689">
    <property type="entry name" value="Homeodomain-like"/>
    <property type="match status" value="1"/>
</dbReference>
<dbReference type="OrthoDB" id="9805730at2"/>
<dbReference type="InterPro" id="IPR032687">
    <property type="entry name" value="AraC-type_N"/>
</dbReference>
<dbReference type="Pfam" id="PF12625">
    <property type="entry name" value="Arabinose_bd"/>
    <property type="match status" value="1"/>
</dbReference>
<dbReference type="RefSeq" id="WP_093151893.1">
    <property type="nucleotide sequence ID" value="NZ_FNEK01000009.1"/>
</dbReference>
<gene>
    <name evidence="5" type="ORF">SAMN04488026_100981</name>
</gene>